<dbReference type="OrthoDB" id="2384430at2759"/>
<dbReference type="InterPro" id="IPR006597">
    <property type="entry name" value="Sel1-like"/>
</dbReference>
<dbReference type="AlphaFoldDB" id="A0A397HF09"/>
<dbReference type="SUPFAM" id="SSF81901">
    <property type="entry name" value="HCP-like"/>
    <property type="match status" value="1"/>
</dbReference>
<dbReference type="Proteomes" id="UP000266861">
    <property type="component" value="Unassembled WGS sequence"/>
</dbReference>
<sequence>MSNKSSLNYSSPIDDALQSQFSFDSGISLHHEQDIITREMIKENFTKKMGMYEESITDFNRMLEIEFNNVDRTVVDHKMAFIFFNLAANEIIDMKNTSSNLLIRKFYNINKEMGNIYLAHMYLDGIYIEKDLKNGFQIYSKVSHIALNCMAYCYEDGFGVEKHEKKALGLYLKCAEDGNLIAQ</sequence>
<comment type="caution">
    <text evidence="1">The sequence shown here is derived from an EMBL/GenBank/DDBJ whole genome shotgun (WGS) entry which is preliminary data.</text>
</comment>
<reference evidence="1 2" key="1">
    <citation type="submission" date="2018-08" db="EMBL/GenBank/DDBJ databases">
        <title>Genome and evolution of the arbuscular mycorrhizal fungus Diversispora epigaea (formerly Glomus versiforme) and its bacterial endosymbionts.</title>
        <authorList>
            <person name="Sun X."/>
            <person name="Fei Z."/>
            <person name="Harrison M."/>
        </authorList>
    </citation>
    <scope>NUCLEOTIDE SEQUENCE [LARGE SCALE GENOMIC DNA]</scope>
    <source>
        <strain evidence="1 2">IT104</strain>
    </source>
</reference>
<dbReference type="Gene3D" id="1.25.40.10">
    <property type="entry name" value="Tetratricopeptide repeat domain"/>
    <property type="match status" value="1"/>
</dbReference>
<dbReference type="EMBL" id="PQFF01000325">
    <property type="protein sequence ID" value="RHZ60186.1"/>
    <property type="molecule type" value="Genomic_DNA"/>
</dbReference>
<evidence type="ECO:0000313" key="1">
    <source>
        <dbReference type="EMBL" id="RHZ60186.1"/>
    </source>
</evidence>
<accession>A0A397HF09</accession>
<organism evidence="1 2">
    <name type="scientific">Diversispora epigaea</name>
    <dbReference type="NCBI Taxonomy" id="1348612"/>
    <lineage>
        <taxon>Eukaryota</taxon>
        <taxon>Fungi</taxon>
        <taxon>Fungi incertae sedis</taxon>
        <taxon>Mucoromycota</taxon>
        <taxon>Glomeromycotina</taxon>
        <taxon>Glomeromycetes</taxon>
        <taxon>Diversisporales</taxon>
        <taxon>Diversisporaceae</taxon>
        <taxon>Diversispora</taxon>
    </lineage>
</organism>
<protein>
    <submittedName>
        <fullName evidence="1">Uncharacterized protein</fullName>
    </submittedName>
</protein>
<name>A0A397HF09_9GLOM</name>
<dbReference type="InterPro" id="IPR011990">
    <property type="entry name" value="TPR-like_helical_dom_sf"/>
</dbReference>
<dbReference type="Pfam" id="PF08238">
    <property type="entry name" value="Sel1"/>
    <property type="match status" value="3"/>
</dbReference>
<proteinExistence type="predicted"/>
<evidence type="ECO:0000313" key="2">
    <source>
        <dbReference type="Proteomes" id="UP000266861"/>
    </source>
</evidence>
<keyword evidence="2" id="KW-1185">Reference proteome</keyword>
<gene>
    <name evidence="1" type="ORF">Glove_357g25</name>
</gene>